<keyword evidence="11 17" id="KW-0456">Lyase</keyword>
<evidence type="ECO:0000313" key="17">
    <source>
        <dbReference type="EMBL" id="SMX97987.1"/>
    </source>
</evidence>
<dbReference type="SUPFAM" id="SSF81624">
    <property type="entry name" value="N-terminal domain of MutM-like DNA repair proteins"/>
    <property type="match status" value="1"/>
</dbReference>
<evidence type="ECO:0000256" key="6">
    <source>
        <dbReference type="ARBA" id="ARBA00022771"/>
    </source>
</evidence>
<keyword evidence="9" id="KW-0238">DNA-binding</keyword>
<keyword evidence="5" id="KW-0227">DNA damage</keyword>
<keyword evidence="6 14" id="KW-0863">Zinc-finger</keyword>
<evidence type="ECO:0000259" key="15">
    <source>
        <dbReference type="PROSITE" id="PS51066"/>
    </source>
</evidence>
<dbReference type="GO" id="GO:0003684">
    <property type="term" value="F:damaged DNA binding"/>
    <property type="evidence" value="ECO:0007669"/>
    <property type="project" value="InterPro"/>
</dbReference>
<evidence type="ECO:0000256" key="3">
    <source>
        <dbReference type="ARBA" id="ARBA00009409"/>
    </source>
</evidence>
<dbReference type="PROSITE" id="PS51066">
    <property type="entry name" value="ZF_FPG_2"/>
    <property type="match status" value="1"/>
</dbReference>
<evidence type="ECO:0000256" key="1">
    <source>
        <dbReference type="ARBA" id="ARBA00001668"/>
    </source>
</evidence>
<keyword evidence="7 17" id="KW-0378">Hydrolase</keyword>
<accession>A0A2H1KDV2</accession>
<gene>
    <name evidence="17" type="ORF">BLIN101_03263</name>
</gene>
<dbReference type="Proteomes" id="UP000234498">
    <property type="component" value="Unassembled WGS sequence"/>
</dbReference>
<dbReference type="SMART" id="SM01232">
    <property type="entry name" value="H2TH"/>
    <property type="match status" value="1"/>
</dbReference>
<evidence type="ECO:0000259" key="16">
    <source>
        <dbReference type="PROSITE" id="PS51068"/>
    </source>
</evidence>
<dbReference type="SUPFAM" id="SSF57716">
    <property type="entry name" value="Glucocorticoid receptor-like (DNA-binding domain)"/>
    <property type="match status" value="1"/>
</dbReference>
<dbReference type="Pfam" id="PF06831">
    <property type="entry name" value="H2TH"/>
    <property type="match status" value="1"/>
</dbReference>
<keyword evidence="13 17" id="KW-0326">Glycosidase</keyword>
<dbReference type="EC" id="3.2.2.23" evidence="17"/>
<dbReference type="PANTHER" id="PTHR22993">
    <property type="entry name" value="FORMAMIDOPYRIMIDINE-DNA GLYCOSYLASE"/>
    <property type="match status" value="1"/>
</dbReference>
<dbReference type="InterPro" id="IPR010663">
    <property type="entry name" value="Znf_FPG/IleRS"/>
</dbReference>
<name>A0A2H1KDV2_BRELN</name>
<dbReference type="SUPFAM" id="SSF46946">
    <property type="entry name" value="S13-like H2TH domain"/>
    <property type="match status" value="1"/>
</dbReference>
<protein>
    <submittedName>
        <fullName evidence="17">Formamidopyrimidine-DNA glycosylase</fullName>
        <ecNumber evidence="17">3.2.2.23</ecNumber>
        <ecNumber evidence="17">4.2.99.18</ecNumber>
    </submittedName>
</protein>
<reference evidence="17 18" key="1">
    <citation type="submission" date="2017-03" db="EMBL/GenBank/DDBJ databases">
        <authorList>
            <person name="Afonso C.L."/>
            <person name="Miller P.J."/>
            <person name="Scott M.A."/>
            <person name="Spackman E."/>
            <person name="Goraichik I."/>
            <person name="Dimitrov K.M."/>
            <person name="Suarez D.L."/>
            <person name="Swayne D.E."/>
        </authorList>
    </citation>
    <scope>NUCLEOTIDE SEQUENCE [LARGE SCALE GENOMIC DNA]</scope>
    <source>
        <strain evidence="17 18">Mu101</strain>
    </source>
</reference>
<comment type="catalytic activity">
    <reaction evidence="1">
        <text>Hydrolysis of DNA containing ring-opened 7-methylguanine residues, releasing 2,6-diamino-4-hydroxy-5-(N-methyl)formamidopyrimidine.</text>
        <dbReference type="EC" id="3.2.2.23"/>
    </reaction>
</comment>
<evidence type="ECO:0000256" key="5">
    <source>
        <dbReference type="ARBA" id="ARBA00022763"/>
    </source>
</evidence>
<dbReference type="GO" id="GO:0006284">
    <property type="term" value="P:base-excision repair"/>
    <property type="evidence" value="ECO:0007669"/>
    <property type="project" value="InterPro"/>
</dbReference>
<evidence type="ECO:0000256" key="13">
    <source>
        <dbReference type="ARBA" id="ARBA00023295"/>
    </source>
</evidence>
<evidence type="ECO:0000313" key="18">
    <source>
        <dbReference type="Proteomes" id="UP000234498"/>
    </source>
</evidence>
<dbReference type="AlphaFoldDB" id="A0A2H1KDV2"/>
<dbReference type="GO" id="GO:0008270">
    <property type="term" value="F:zinc ion binding"/>
    <property type="evidence" value="ECO:0007669"/>
    <property type="project" value="UniProtKB-KW"/>
</dbReference>
<evidence type="ECO:0000256" key="9">
    <source>
        <dbReference type="ARBA" id="ARBA00023125"/>
    </source>
</evidence>
<evidence type="ECO:0000256" key="7">
    <source>
        <dbReference type="ARBA" id="ARBA00022801"/>
    </source>
</evidence>
<comment type="similarity">
    <text evidence="3">Belongs to the FPG family.</text>
</comment>
<dbReference type="EC" id="4.2.99.18" evidence="17"/>
<dbReference type="GO" id="GO:0034039">
    <property type="term" value="F:8-oxo-7,8-dihydroguanine DNA N-glycosylase activity"/>
    <property type="evidence" value="ECO:0007669"/>
    <property type="project" value="TreeGrafter"/>
</dbReference>
<evidence type="ECO:0000256" key="12">
    <source>
        <dbReference type="ARBA" id="ARBA00023268"/>
    </source>
</evidence>
<feature type="domain" description="Formamidopyrimidine-DNA glycosylase catalytic" evidence="16">
    <location>
        <begin position="13"/>
        <end position="142"/>
    </location>
</feature>
<dbReference type="InterPro" id="IPR010979">
    <property type="entry name" value="Ribosomal_uS13-like_H2TH"/>
</dbReference>
<dbReference type="SMART" id="SM00898">
    <property type="entry name" value="Fapy_DNA_glyco"/>
    <property type="match status" value="1"/>
</dbReference>
<dbReference type="InterPro" id="IPR035937">
    <property type="entry name" value="FPG_N"/>
</dbReference>
<dbReference type="InterPro" id="IPR012319">
    <property type="entry name" value="FPG_cat"/>
</dbReference>
<keyword evidence="10" id="KW-0234">DNA repair</keyword>
<dbReference type="Gene3D" id="3.20.190.10">
    <property type="entry name" value="MutM-like, N-terminal"/>
    <property type="match status" value="1"/>
</dbReference>
<evidence type="ECO:0000256" key="2">
    <source>
        <dbReference type="ARBA" id="ARBA00001947"/>
    </source>
</evidence>
<feature type="domain" description="FPG-type" evidence="15">
    <location>
        <begin position="243"/>
        <end position="277"/>
    </location>
</feature>
<evidence type="ECO:0000256" key="8">
    <source>
        <dbReference type="ARBA" id="ARBA00022833"/>
    </source>
</evidence>
<dbReference type="InterPro" id="IPR000214">
    <property type="entry name" value="Znf_DNA_glyclase/AP_lyase"/>
</dbReference>
<sequence>MRSADGAHTGLMPELPEVDALVEFLRPRLIGDFVTRADIAELSLLKTVDPSIDALVGLEITEVDRRGRALIIGFDGLNLVCRFARMGWLTWHDTAPSSPIRMGKGPLGMRVSLASGAAFDLIEPGSKKNAAVSLVRDPTEVPALASLGPDALSLTVDGLAEALSESTSRIKTVLEDQRIIAGLGNAYTDEILHAARLSPFAAAKTVDPQTLHNAITEVLDTARTNLIGLPPGKFKTAEKRGFSVHGRTGETCPVCGETIAEVSFADKSLQYCPGCQTGGKKLSDRRMDRLLK</sequence>
<dbReference type="Pfam" id="PF01149">
    <property type="entry name" value="Fapy_DNA_glyco"/>
    <property type="match status" value="1"/>
</dbReference>
<comment type="cofactor">
    <cofactor evidence="2">
        <name>Zn(2+)</name>
        <dbReference type="ChEBI" id="CHEBI:29105"/>
    </cofactor>
</comment>
<keyword evidence="4" id="KW-0479">Metal-binding</keyword>
<dbReference type="EMBL" id="FXZA01000033">
    <property type="protein sequence ID" value="SMX97987.1"/>
    <property type="molecule type" value="Genomic_DNA"/>
</dbReference>
<dbReference type="PROSITE" id="PS51068">
    <property type="entry name" value="FPG_CAT"/>
    <property type="match status" value="1"/>
</dbReference>
<organism evidence="17 18">
    <name type="scientific">Brevibacterium linens</name>
    <dbReference type="NCBI Taxonomy" id="1703"/>
    <lineage>
        <taxon>Bacteria</taxon>
        <taxon>Bacillati</taxon>
        <taxon>Actinomycetota</taxon>
        <taxon>Actinomycetes</taxon>
        <taxon>Micrococcales</taxon>
        <taxon>Brevibacteriaceae</taxon>
        <taxon>Brevibacterium</taxon>
    </lineage>
</organism>
<evidence type="ECO:0000256" key="4">
    <source>
        <dbReference type="ARBA" id="ARBA00022723"/>
    </source>
</evidence>
<keyword evidence="8" id="KW-0862">Zinc</keyword>
<dbReference type="Gene3D" id="1.10.8.50">
    <property type="match status" value="1"/>
</dbReference>
<evidence type="ECO:0000256" key="10">
    <source>
        <dbReference type="ARBA" id="ARBA00023204"/>
    </source>
</evidence>
<evidence type="ECO:0000256" key="11">
    <source>
        <dbReference type="ARBA" id="ARBA00023239"/>
    </source>
</evidence>
<dbReference type="Pfam" id="PF06827">
    <property type="entry name" value="zf-FPG_IleRS"/>
    <property type="match status" value="1"/>
</dbReference>
<dbReference type="GO" id="GO:0140078">
    <property type="term" value="F:class I DNA-(apurinic or apyrimidinic site) endonuclease activity"/>
    <property type="evidence" value="ECO:0007669"/>
    <property type="project" value="UniProtKB-EC"/>
</dbReference>
<keyword evidence="12" id="KW-0511">Multifunctional enzyme</keyword>
<dbReference type="InterPro" id="IPR015886">
    <property type="entry name" value="H2TH_FPG"/>
</dbReference>
<evidence type="ECO:0000256" key="14">
    <source>
        <dbReference type="PROSITE-ProRule" id="PRU00391"/>
    </source>
</evidence>
<proteinExistence type="inferred from homology"/>
<dbReference type="PANTHER" id="PTHR22993:SF9">
    <property type="entry name" value="FORMAMIDOPYRIMIDINE-DNA GLYCOSYLASE"/>
    <property type="match status" value="1"/>
</dbReference>